<sequence>MFFGLFKPRVRKVYLPILEWLPDEVLIEIVRSAPKGNQAALCRTSKPFYALSLPILYQNVVLYLGEKTDIIDTFCLTVVGHPERADVIRSLRFKNVGYIRYTWCLKSLNYDLFFESLKRMNNLEHLSFDDDTTSPEDFSSRLASMTFPRLRHLAIYHPTSDSGRAQVARIFSLHRDLTHVALWSLCPDSDEPEYIKWDNTVVLQNLRHYEGHSTALLDACCTTRTLRAARIRAISWPTPRSIFATLQSRTSRDQNLPFTLSIDYMLKNDELQSMLVSLSGDMPQIRCLQMRSYEDKMHIVGPQVFSAFIRANPFMQTTVQTFAENLRRFGRIQYFALNYRAHYEYELGSVWNAKRCHKAVKMFAEACPTLRACCIGSRAWKKVIMDAPWVEYTRDAFEVDAGLSEFEDR</sequence>
<dbReference type="EMBL" id="JARKIF010000031">
    <property type="protein sequence ID" value="KAJ7612209.1"/>
    <property type="molecule type" value="Genomic_DNA"/>
</dbReference>
<comment type="caution">
    <text evidence="1">The sequence shown here is derived from an EMBL/GenBank/DDBJ whole genome shotgun (WGS) entry which is preliminary data.</text>
</comment>
<dbReference type="AlphaFoldDB" id="A0AAD7FDB2"/>
<proteinExistence type="predicted"/>
<evidence type="ECO:0000313" key="2">
    <source>
        <dbReference type="Proteomes" id="UP001221142"/>
    </source>
</evidence>
<name>A0AAD7FDB2_9AGAR</name>
<keyword evidence="2" id="KW-1185">Reference proteome</keyword>
<dbReference type="Proteomes" id="UP001221142">
    <property type="component" value="Unassembled WGS sequence"/>
</dbReference>
<gene>
    <name evidence="1" type="ORF">FB45DRAFT_875095</name>
</gene>
<reference evidence="1" key="1">
    <citation type="submission" date="2023-03" db="EMBL/GenBank/DDBJ databases">
        <title>Massive genome expansion in bonnet fungi (Mycena s.s.) driven by repeated elements and novel gene families across ecological guilds.</title>
        <authorList>
            <consortium name="Lawrence Berkeley National Laboratory"/>
            <person name="Harder C.B."/>
            <person name="Miyauchi S."/>
            <person name="Viragh M."/>
            <person name="Kuo A."/>
            <person name="Thoen E."/>
            <person name="Andreopoulos B."/>
            <person name="Lu D."/>
            <person name="Skrede I."/>
            <person name="Drula E."/>
            <person name="Henrissat B."/>
            <person name="Morin E."/>
            <person name="Kohler A."/>
            <person name="Barry K."/>
            <person name="LaButti K."/>
            <person name="Morin E."/>
            <person name="Salamov A."/>
            <person name="Lipzen A."/>
            <person name="Mereny Z."/>
            <person name="Hegedus B."/>
            <person name="Baldrian P."/>
            <person name="Stursova M."/>
            <person name="Weitz H."/>
            <person name="Taylor A."/>
            <person name="Grigoriev I.V."/>
            <person name="Nagy L.G."/>
            <person name="Martin F."/>
            <person name="Kauserud H."/>
        </authorList>
    </citation>
    <scope>NUCLEOTIDE SEQUENCE</scope>
    <source>
        <strain evidence="1">9284</strain>
    </source>
</reference>
<evidence type="ECO:0000313" key="1">
    <source>
        <dbReference type="EMBL" id="KAJ7612209.1"/>
    </source>
</evidence>
<evidence type="ECO:0008006" key="3">
    <source>
        <dbReference type="Google" id="ProtNLM"/>
    </source>
</evidence>
<organism evidence="1 2">
    <name type="scientific">Roridomyces roridus</name>
    <dbReference type="NCBI Taxonomy" id="1738132"/>
    <lineage>
        <taxon>Eukaryota</taxon>
        <taxon>Fungi</taxon>
        <taxon>Dikarya</taxon>
        <taxon>Basidiomycota</taxon>
        <taxon>Agaricomycotina</taxon>
        <taxon>Agaricomycetes</taxon>
        <taxon>Agaricomycetidae</taxon>
        <taxon>Agaricales</taxon>
        <taxon>Marasmiineae</taxon>
        <taxon>Mycenaceae</taxon>
        <taxon>Roridomyces</taxon>
    </lineage>
</organism>
<accession>A0AAD7FDB2</accession>
<protein>
    <recommendedName>
        <fullName evidence="3">F-box domain-containing protein</fullName>
    </recommendedName>
</protein>